<dbReference type="PANTHER" id="PTHR12418:SF19">
    <property type="entry name" value="ACYL-COENZYME A THIOESTERASE THEM4"/>
    <property type="match status" value="1"/>
</dbReference>
<evidence type="ECO:0000313" key="25">
    <source>
        <dbReference type="EMBL" id="RHW28559.1"/>
    </source>
</evidence>
<comment type="caution">
    <text evidence="25">The sequence shown here is derived from an EMBL/GenBank/DDBJ whole genome shotgun (WGS) entry which is preliminary data.</text>
</comment>
<dbReference type="InterPro" id="IPR029069">
    <property type="entry name" value="HotDog_dom_sf"/>
</dbReference>
<comment type="subcellular location">
    <subcellularLocation>
        <location evidence="3">Cell projection</location>
        <location evidence="3">Ruffle membrane</location>
    </subcellularLocation>
    <subcellularLocation>
        <location evidence="2">Cytoplasm</location>
    </subcellularLocation>
    <subcellularLocation>
        <location evidence="1">Membrane</location>
        <topology evidence="1">Peripheral membrane protein</topology>
    </subcellularLocation>
</comment>
<proteinExistence type="inferred from homology"/>
<evidence type="ECO:0000256" key="11">
    <source>
        <dbReference type="ARBA" id="ARBA00023136"/>
    </source>
</evidence>
<evidence type="ECO:0000313" key="26">
    <source>
        <dbReference type="Proteomes" id="UP000283644"/>
    </source>
</evidence>
<comment type="catalytic activity">
    <reaction evidence="19">
        <text>octanoyl-CoA + H2O = octanoate + CoA + H(+)</text>
        <dbReference type="Rhea" id="RHEA:30143"/>
        <dbReference type="ChEBI" id="CHEBI:15377"/>
        <dbReference type="ChEBI" id="CHEBI:15378"/>
        <dbReference type="ChEBI" id="CHEBI:25646"/>
        <dbReference type="ChEBI" id="CHEBI:57287"/>
        <dbReference type="ChEBI" id="CHEBI:57386"/>
    </reaction>
    <physiologicalReaction direction="left-to-right" evidence="19">
        <dbReference type="Rhea" id="RHEA:30144"/>
    </physiologicalReaction>
</comment>
<evidence type="ECO:0000256" key="16">
    <source>
        <dbReference type="ARBA" id="ARBA00038848"/>
    </source>
</evidence>
<keyword evidence="11" id="KW-0472">Membrane</keyword>
<keyword evidence="12" id="KW-0966">Cell projection</keyword>
<evidence type="ECO:0000256" key="21">
    <source>
        <dbReference type="ARBA" id="ARBA00047969"/>
    </source>
</evidence>
<dbReference type="InterPro" id="IPR006683">
    <property type="entry name" value="Thioestr_dom"/>
</dbReference>
<comment type="catalytic activity">
    <reaction evidence="14">
        <text>(9Z)-octadecenoyl-CoA + H2O = (9Z)-octadecenoate + CoA + H(+)</text>
        <dbReference type="Rhea" id="RHEA:40139"/>
        <dbReference type="ChEBI" id="CHEBI:15377"/>
        <dbReference type="ChEBI" id="CHEBI:15378"/>
        <dbReference type="ChEBI" id="CHEBI:30823"/>
        <dbReference type="ChEBI" id="CHEBI:57287"/>
        <dbReference type="ChEBI" id="CHEBI:57387"/>
    </reaction>
    <physiologicalReaction direction="left-to-right" evidence="14">
        <dbReference type="Rhea" id="RHEA:40140"/>
    </physiologicalReaction>
</comment>
<evidence type="ECO:0000256" key="9">
    <source>
        <dbReference type="ARBA" id="ARBA00022946"/>
    </source>
</evidence>
<evidence type="ECO:0000256" key="10">
    <source>
        <dbReference type="ARBA" id="ARBA00023098"/>
    </source>
</evidence>
<evidence type="ECO:0000256" key="4">
    <source>
        <dbReference type="ARBA" id="ARBA00022475"/>
    </source>
</evidence>
<evidence type="ECO:0000259" key="24">
    <source>
        <dbReference type="Pfam" id="PF03061"/>
    </source>
</evidence>
<protein>
    <recommendedName>
        <fullName evidence="17">Acyl-coenzyme A thioesterase THEM4</fullName>
        <ecNumber evidence="16">3.1.2.2</ecNumber>
    </recommendedName>
    <alternativeName>
        <fullName evidence="18">Thioesterase superfamily member 4</fullName>
    </alternativeName>
</protein>
<dbReference type="Gene3D" id="3.10.129.10">
    <property type="entry name" value="Hotdog Thioesterase"/>
    <property type="match status" value="1"/>
</dbReference>
<dbReference type="InterPro" id="IPR052365">
    <property type="entry name" value="THEM4/THEM5_acyl-CoA_thioest"/>
</dbReference>
<keyword evidence="7" id="KW-0378">Hydrolase</keyword>
<dbReference type="EC" id="3.1.2.2" evidence="16"/>
<dbReference type="GO" id="GO:0016020">
    <property type="term" value="C:membrane"/>
    <property type="evidence" value="ECO:0007669"/>
    <property type="project" value="UniProtKB-SubCell"/>
</dbReference>
<keyword evidence="5" id="KW-0963">Cytoplasm</keyword>
<accession>A0A417Y7B1</accession>
<evidence type="ECO:0000256" key="8">
    <source>
        <dbReference type="ARBA" id="ARBA00022832"/>
    </source>
</evidence>
<feature type="domain" description="Thioesterase" evidence="24">
    <location>
        <begin position="124"/>
        <end position="194"/>
    </location>
</feature>
<evidence type="ECO:0000256" key="19">
    <source>
        <dbReference type="ARBA" id="ARBA00047588"/>
    </source>
</evidence>
<evidence type="ECO:0000256" key="13">
    <source>
        <dbReference type="ARBA" id="ARBA00035852"/>
    </source>
</evidence>
<evidence type="ECO:0000256" key="18">
    <source>
        <dbReference type="ARBA" id="ARBA00043210"/>
    </source>
</evidence>
<dbReference type="RefSeq" id="WP_118921923.1">
    <property type="nucleotide sequence ID" value="NZ_QXGH01000009.1"/>
</dbReference>
<evidence type="ECO:0000256" key="2">
    <source>
        <dbReference type="ARBA" id="ARBA00004496"/>
    </source>
</evidence>
<evidence type="ECO:0000256" key="6">
    <source>
        <dbReference type="ARBA" id="ARBA00022703"/>
    </source>
</evidence>
<evidence type="ECO:0000256" key="17">
    <source>
        <dbReference type="ARBA" id="ARBA00040123"/>
    </source>
</evidence>
<evidence type="ECO:0000256" key="5">
    <source>
        <dbReference type="ARBA" id="ARBA00022490"/>
    </source>
</evidence>
<dbReference type="PANTHER" id="PTHR12418">
    <property type="entry name" value="ACYL-COENZYME A THIOESTERASE THEM4"/>
    <property type="match status" value="1"/>
</dbReference>
<comment type="similarity">
    <text evidence="15">Belongs to the THEM4/THEM5 thioesterase family.</text>
</comment>
<keyword evidence="10" id="KW-0443">Lipid metabolism</keyword>
<comment type="catalytic activity">
    <reaction evidence="13">
        <text>(5Z,8Z,11Z,14Z)-eicosatetraenoyl-CoA + H2O = (5Z,8Z,11Z,14Z)-eicosatetraenoate + CoA + H(+)</text>
        <dbReference type="Rhea" id="RHEA:40151"/>
        <dbReference type="ChEBI" id="CHEBI:15377"/>
        <dbReference type="ChEBI" id="CHEBI:15378"/>
        <dbReference type="ChEBI" id="CHEBI:32395"/>
        <dbReference type="ChEBI" id="CHEBI:57287"/>
        <dbReference type="ChEBI" id="CHEBI:57368"/>
    </reaction>
    <physiologicalReaction direction="left-to-right" evidence="13">
        <dbReference type="Rhea" id="RHEA:40152"/>
    </physiologicalReaction>
</comment>
<dbReference type="GO" id="GO:0005737">
    <property type="term" value="C:cytoplasm"/>
    <property type="evidence" value="ECO:0007669"/>
    <property type="project" value="UniProtKB-SubCell"/>
</dbReference>
<dbReference type="AlphaFoldDB" id="A0A417Y7B1"/>
<evidence type="ECO:0000256" key="22">
    <source>
        <dbReference type="ARBA" id="ARBA00048074"/>
    </source>
</evidence>
<organism evidence="25 26">
    <name type="scientific">Nocardioides immobilis</name>
    <dbReference type="NCBI Taxonomy" id="2049295"/>
    <lineage>
        <taxon>Bacteria</taxon>
        <taxon>Bacillati</taxon>
        <taxon>Actinomycetota</taxon>
        <taxon>Actinomycetes</taxon>
        <taxon>Propionibacteriales</taxon>
        <taxon>Nocardioidaceae</taxon>
        <taxon>Nocardioides</taxon>
    </lineage>
</organism>
<keyword evidence="9" id="KW-0809">Transit peptide</keyword>
<sequence>MTGYLDDIRVDPSEIAAQEALYGPLTQSIRSLIDAAIRTEVDSEDIAGATAALTQVASLLRARQIDGSYGAQPSVTGVQRSWASPVIGVRNPIAPPLILEHEPDGRVWARFRLGAGYEGPPSLVHGGVSALILDHVLGEAVHASGHWGMTGTLTLRYRRPTPLNRPLRADARIDRVEGRKVYADGSISDERGITVEASGIFILPTGYAAAR</sequence>
<name>A0A417Y7B1_9ACTN</name>
<keyword evidence="26" id="KW-1185">Reference proteome</keyword>
<reference evidence="25 26" key="1">
    <citation type="submission" date="2018-09" db="EMBL/GenBank/DDBJ databases">
        <title>Genome sequencing of Nocardioides immobilis CCTCC AB 2017083 for comparison to Nocardioides silvaticus.</title>
        <authorList>
            <person name="Li C."/>
            <person name="Wang G."/>
        </authorList>
    </citation>
    <scope>NUCLEOTIDE SEQUENCE [LARGE SCALE GENOMIC DNA]</scope>
    <source>
        <strain evidence="25 26">CCTCC AB 2017083</strain>
    </source>
</reference>
<evidence type="ECO:0000256" key="20">
    <source>
        <dbReference type="ARBA" id="ARBA00047734"/>
    </source>
</evidence>
<evidence type="ECO:0000256" key="7">
    <source>
        <dbReference type="ARBA" id="ARBA00022801"/>
    </source>
</evidence>
<dbReference type="Pfam" id="PF03061">
    <property type="entry name" value="4HBT"/>
    <property type="match status" value="1"/>
</dbReference>
<dbReference type="CDD" id="cd03443">
    <property type="entry name" value="PaaI_thioesterase"/>
    <property type="match status" value="1"/>
</dbReference>
<dbReference type="OrthoDB" id="5242242at2"/>
<gene>
    <name evidence="25" type="ORF">D0Z08_01440</name>
</gene>
<evidence type="ECO:0000256" key="14">
    <source>
        <dbReference type="ARBA" id="ARBA00037002"/>
    </source>
</evidence>
<evidence type="ECO:0000256" key="12">
    <source>
        <dbReference type="ARBA" id="ARBA00023273"/>
    </source>
</evidence>
<evidence type="ECO:0000256" key="15">
    <source>
        <dbReference type="ARBA" id="ARBA00038456"/>
    </source>
</evidence>
<dbReference type="EMBL" id="QXGH01000009">
    <property type="protein sequence ID" value="RHW28559.1"/>
    <property type="molecule type" value="Genomic_DNA"/>
</dbReference>
<comment type="catalytic activity">
    <reaction evidence="20">
        <text>hexadecanoyl-CoA + H2O = hexadecanoate + CoA + H(+)</text>
        <dbReference type="Rhea" id="RHEA:16645"/>
        <dbReference type="ChEBI" id="CHEBI:7896"/>
        <dbReference type="ChEBI" id="CHEBI:15377"/>
        <dbReference type="ChEBI" id="CHEBI:15378"/>
        <dbReference type="ChEBI" id="CHEBI:57287"/>
        <dbReference type="ChEBI" id="CHEBI:57379"/>
        <dbReference type="EC" id="3.1.2.2"/>
    </reaction>
    <physiologicalReaction direction="left-to-right" evidence="20">
        <dbReference type="Rhea" id="RHEA:16646"/>
    </physiologicalReaction>
</comment>
<comment type="catalytic activity">
    <reaction evidence="21">
        <text>decanoyl-CoA + H2O = decanoate + CoA + H(+)</text>
        <dbReference type="Rhea" id="RHEA:40059"/>
        <dbReference type="ChEBI" id="CHEBI:15377"/>
        <dbReference type="ChEBI" id="CHEBI:15378"/>
        <dbReference type="ChEBI" id="CHEBI:27689"/>
        <dbReference type="ChEBI" id="CHEBI:57287"/>
        <dbReference type="ChEBI" id="CHEBI:61430"/>
    </reaction>
    <physiologicalReaction direction="left-to-right" evidence="21">
        <dbReference type="Rhea" id="RHEA:40060"/>
    </physiologicalReaction>
</comment>
<keyword evidence="4" id="KW-1003">Cell membrane</keyword>
<keyword evidence="6" id="KW-0053">Apoptosis</keyword>
<dbReference type="Proteomes" id="UP000283644">
    <property type="component" value="Unassembled WGS sequence"/>
</dbReference>
<dbReference type="SUPFAM" id="SSF54637">
    <property type="entry name" value="Thioesterase/thiol ester dehydrase-isomerase"/>
    <property type="match status" value="1"/>
</dbReference>
<keyword evidence="8" id="KW-0276">Fatty acid metabolism</keyword>
<evidence type="ECO:0000256" key="23">
    <source>
        <dbReference type="ARBA" id="ARBA00048180"/>
    </source>
</evidence>
<evidence type="ECO:0000256" key="3">
    <source>
        <dbReference type="ARBA" id="ARBA00004632"/>
    </source>
</evidence>
<comment type="catalytic activity">
    <reaction evidence="23">
        <text>tetradecanoyl-CoA + H2O = tetradecanoate + CoA + H(+)</text>
        <dbReference type="Rhea" id="RHEA:40119"/>
        <dbReference type="ChEBI" id="CHEBI:15377"/>
        <dbReference type="ChEBI" id="CHEBI:15378"/>
        <dbReference type="ChEBI" id="CHEBI:30807"/>
        <dbReference type="ChEBI" id="CHEBI:57287"/>
        <dbReference type="ChEBI" id="CHEBI:57385"/>
    </reaction>
    <physiologicalReaction direction="left-to-right" evidence="23">
        <dbReference type="Rhea" id="RHEA:40120"/>
    </physiologicalReaction>
</comment>
<comment type="catalytic activity">
    <reaction evidence="22">
        <text>dodecanoyl-CoA + H2O = dodecanoate + CoA + H(+)</text>
        <dbReference type="Rhea" id="RHEA:30135"/>
        <dbReference type="ChEBI" id="CHEBI:15377"/>
        <dbReference type="ChEBI" id="CHEBI:15378"/>
        <dbReference type="ChEBI" id="CHEBI:18262"/>
        <dbReference type="ChEBI" id="CHEBI:57287"/>
        <dbReference type="ChEBI" id="CHEBI:57375"/>
    </reaction>
    <physiologicalReaction direction="left-to-right" evidence="22">
        <dbReference type="Rhea" id="RHEA:30136"/>
    </physiologicalReaction>
</comment>
<evidence type="ECO:0000256" key="1">
    <source>
        <dbReference type="ARBA" id="ARBA00004170"/>
    </source>
</evidence>
<dbReference type="GO" id="GO:0006631">
    <property type="term" value="P:fatty acid metabolic process"/>
    <property type="evidence" value="ECO:0007669"/>
    <property type="project" value="UniProtKB-KW"/>
</dbReference>
<dbReference type="GO" id="GO:0016787">
    <property type="term" value="F:hydrolase activity"/>
    <property type="evidence" value="ECO:0007669"/>
    <property type="project" value="UniProtKB-KW"/>
</dbReference>